<sequence length="155" mass="16951">MDQAANYITKEKREELLKELEDLKGPKRKEILASLEYAKSLGDLSENAEYHQTREDQGKLEGRIVKIEKILQSSETVSGGGGDLIEVGSNVIVQKVGSQDKRTYTIVGSEEADMGKGKVSNRSPFGEALFGKKKGENVSFTAPGGKVNYKILDVS</sequence>
<dbReference type="AlphaFoldDB" id="A0A1F6VFT6"/>
<dbReference type="EMBL" id="MFTS01000003">
    <property type="protein sequence ID" value="OGI68439.1"/>
    <property type="molecule type" value="Genomic_DNA"/>
</dbReference>
<gene>
    <name evidence="8" type="primary">greA</name>
    <name evidence="12" type="ORF">A2738_00970</name>
</gene>
<dbReference type="Gene3D" id="1.10.287.180">
    <property type="entry name" value="Transcription elongation factor, GreA/GreB, N-terminal domain"/>
    <property type="match status" value="1"/>
</dbReference>
<dbReference type="PIRSF" id="PIRSF006092">
    <property type="entry name" value="GreA_GreB"/>
    <property type="match status" value="1"/>
</dbReference>
<name>A0A1F6VFT6_9BACT</name>
<dbReference type="SUPFAM" id="SSF46557">
    <property type="entry name" value="GreA transcript cleavage protein, N-terminal domain"/>
    <property type="match status" value="1"/>
</dbReference>
<evidence type="ECO:0000256" key="2">
    <source>
        <dbReference type="ARBA" id="ARBA00013729"/>
    </source>
</evidence>
<dbReference type="InterPro" id="IPR022691">
    <property type="entry name" value="Tscrpt_elong_fac_GreA/B_N"/>
</dbReference>
<feature type="domain" description="Transcription elongation factor GreA/GreB C-terminal" evidence="10">
    <location>
        <begin position="83"/>
        <end position="155"/>
    </location>
</feature>
<dbReference type="Gene3D" id="3.10.50.30">
    <property type="entry name" value="Transcription elongation factor, GreA/GreB, C-terminal domain"/>
    <property type="match status" value="1"/>
</dbReference>
<evidence type="ECO:0000256" key="6">
    <source>
        <dbReference type="ARBA" id="ARBA00024916"/>
    </source>
</evidence>
<accession>A0A1F6VFT6</accession>
<dbReference type="SUPFAM" id="SSF54534">
    <property type="entry name" value="FKBP-like"/>
    <property type="match status" value="1"/>
</dbReference>
<dbReference type="InterPro" id="IPR028624">
    <property type="entry name" value="Tscrpt_elong_fac_GreA/B"/>
</dbReference>
<evidence type="ECO:0000256" key="9">
    <source>
        <dbReference type="RuleBase" id="RU000556"/>
    </source>
</evidence>
<comment type="similarity">
    <text evidence="1 8 9">Belongs to the GreA/GreB family.</text>
</comment>
<dbReference type="InterPro" id="IPR036953">
    <property type="entry name" value="GreA/GreB_C_sf"/>
</dbReference>
<evidence type="ECO:0000256" key="7">
    <source>
        <dbReference type="ARBA" id="ARBA00030776"/>
    </source>
</evidence>
<evidence type="ECO:0000256" key="5">
    <source>
        <dbReference type="ARBA" id="ARBA00023163"/>
    </source>
</evidence>
<dbReference type="Pfam" id="PF01272">
    <property type="entry name" value="GreA_GreB"/>
    <property type="match status" value="1"/>
</dbReference>
<dbReference type="GO" id="GO:0006354">
    <property type="term" value="P:DNA-templated transcription elongation"/>
    <property type="evidence" value="ECO:0007669"/>
    <property type="project" value="TreeGrafter"/>
</dbReference>
<dbReference type="PROSITE" id="PS00829">
    <property type="entry name" value="GREAB_1"/>
    <property type="match status" value="1"/>
</dbReference>
<dbReference type="HAMAP" id="MF_00105">
    <property type="entry name" value="GreA_GreB"/>
    <property type="match status" value="1"/>
</dbReference>
<dbReference type="GO" id="GO:0032784">
    <property type="term" value="P:regulation of DNA-templated transcription elongation"/>
    <property type="evidence" value="ECO:0007669"/>
    <property type="project" value="UniProtKB-UniRule"/>
</dbReference>
<comment type="caution">
    <text evidence="12">The sequence shown here is derived from an EMBL/GenBank/DDBJ whole genome shotgun (WGS) entry which is preliminary data.</text>
</comment>
<evidence type="ECO:0000313" key="13">
    <source>
        <dbReference type="Proteomes" id="UP000178235"/>
    </source>
</evidence>
<dbReference type="InterPro" id="IPR018151">
    <property type="entry name" value="TF_GreA/GreB_CS"/>
</dbReference>
<evidence type="ECO:0000256" key="3">
    <source>
        <dbReference type="ARBA" id="ARBA00023015"/>
    </source>
</evidence>
<protein>
    <recommendedName>
        <fullName evidence="2 8">Transcription elongation factor GreA</fullName>
    </recommendedName>
    <alternativeName>
        <fullName evidence="7 8">Transcript cleavage factor GreA</fullName>
    </alternativeName>
</protein>
<dbReference type="InterPro" id="IPR023459">
    <property type="entry name" value="Tscrpt_elong_fac_GreA/B_fam"/>
</dbReference>
<dbReference type="Proteomes" id="UP000178235">
    <property type="component" value="Unassembled WGS sequence"/>
</dbReference>
<dbReference type="PANTHER" id="PTHR30437:SF4">
    <property type="entry name" value="TRANSCRIPTION ELONGATION FACTOR GREA"/>
    <property type="match status" value="1"/>
</dbReference>
<dbReference type="NCBIfam" id="NF001263">
    <property type="entry name" value="PRK00226.1-4"/>
    <property type="match status" value="1"/>
</dbReference>
<evidence type="ECO:0000256" key="8">
    <source>
        <dbReference type="HAMAP-Rule" id="MF_00105"/>
    </source>
</evidence>
<dbReference type="NCBIfam" id="TIGR01462">
    <property type="entry name" value="greA"/>
    <property type="match status" value="1"/>
</dbReference>
<dbReference type="PANTHER" id="PTHR30437">
    <property type="entry name" value="TRANSCRIPTION ELONGATION FACTOR GREA"/>
    <property type="match status" value="1"/>
</dbReference>
<comment type="function">
    <text evidence="6 8 9">Necessary for efficient RNA polymerase transcription elongation past template-encoded arresting sites. The arresting sites in DNA have the property of trapping a certain fraction of elongating RNA polymerases that pass through, resulting in locked ternary complexes. Cleavage of the nascent transcript by cleavage factors such as GreA or GreB allows the resumption of elongation from the new 3'terminus. GreA releases sequences of 2 to 3 nucleotides.</text>
</comment>
<dbReference type="FunFam" id="1.10.287.180:FF:000001">
    <property type="entry name" value="Transcription elongation factor GreA"/>
    <property type="match status" value="1"/>
</dbReference>
<keyword evidence="5 8" id="KW-0804">Transcription</keyword>
<dbReference type="InterPro" id="IPR001437">
    <property type="entry name" value="Tscrpt_elong_fac_GreA/B_C"/>
</dbReference>
<evidence type="ECO:0000259" key="11">
    <source>
        <dbReference type="Pfam" id="PF03449"/>
    </source>
</evidence>
<keyword evidence="4 8" id="KW-0238">DNA-binding</keyword>
<dbReference type="GO" id="GO:0070063">
    <property type="term" value="F:RNA polymerase binding"/>
    <property type="evidence" value="ECO:0007669"/>
    <property type="project" value="InterPro"/>
</dbReference>
<dbReference type="FunFam" id="3.10.50.30:FF:000001">
    <property type="entry name" value="Transcription elongation factor GreA"/>
    <property type="match status" value="1"/>
</dbReference>
<evidence type="ECO:0000256" key="1">
    <source>
        <dbReference type="ARBA" id="ARBA00008213"/>
    </source>
</evidence>
<reference evidence="12 13" key="1">
    <citation type="journal article" date="2016" name="Nat. Commun.">
        <title>Thousands of microbial genomes shed light on interconnected biogeochemical processes in an aquifer system.</title>
        <authorList>
            <person name="Anantharaman K."/>
            <person name="Brown C.T."/>
            <person name="Hug L.A."/>
            <person name="Sharon I."/>
            <person name="Castelle C.J."/>
            <person name="Probst A.J."/>
            <person name="Thomas B.C."/>
            <person name="Singh A."/>
            <person name="Wilkins M.J."/>
            <person name="Karaoz U."/>
            <person name="Brodie E.L."/>
            <person name="Williams K.H."/>
            <person name="Hubbard S.S."/>
            <person name="Banfield J.F."/>
        </authorList>
    </citation>
    <scope>NUCLEOTIDE SEQUENCE [LARGE SCALE GENOMIC DNA]</scope>
</reference>
<dbReference type="GO" id="GO:0003677">
    <property type="term" value="F:DNA binding"/>
    <property type="evidence" value="ECO:0007669"/>
    <property type="project" value="UniProtKB-UniRule"/>
</dbReference>
<dbReference type="InterPro" id="IPR006359">
    <property type="entry name" value="Tscrpt_elong_fac_GreA"/>
</dbReference>
<dbReference type="InterPro" id="IPR036805">
    <property type="entry name" value="Tscrpt_elong_fac_GreA/B_N_sf"/>
</dbReference>
<proteinExistence type="inferred from homology"/>
<evidence type="ECO:0000256" key="4">
    <source>
        <dbReference type="ARBA" id="ARBA00023125"/>
    </source>
</evidence>
<keyword evidence="3 8" id="KW-0805">Transcription regulation</keyword>
<dbReference type="Pfam" id="PF03449">
    <property type="entry name" value="GreA_GreB_N"/>
    <property type="match status" value="1"/>
</dbReference>
<evidence type="ECO:0000259" key="10">
    <source>
        <dbReference type="Pfam" id="PF01272"/>
    </source>
</evidence>
<feature type="domain" description="Transcription elongation factor GreA/GreB N-terminal" evidence="11">
    <location>
        <begin position="6"/>
        <end position="74"/>
    </location>
</feature>
<evidence type="ECO:0000313" key="12">
    <source>
        <dbReference type="EMBL" id="OGI68439.1"/>
    </source>
</evidence>
<organism evidence="12 13">
    <name type="scientific">Candidatus Nomurabacteria bacterium RIFCSPHIGHO2_01_FULL_42_15</name>
    <dbReference type="NCBI Taxonomy" id="1801742"/>
    <lineage>
        <taxon>Bacteria</taxon>
        <taxon>Candidatus Nomuraibacteriota</taxon>
    </lineage>
</organism>